<proteinExistence type="predicted"/>
<evidence type="ECO:0000313" key="4">
    <source>
        <dbReference type="EMBL" id="QGT51237.1"/>
    </source>
</evidence>
<gene>
    <name evidence="4" type="ORF">Firmicute1046_3130</name>
</gene>
<dbReference type="GO" id="GO:0003677">
    <property type="term" value="F:DNA binding"/>
    <property type="evidence" value="ECO:0007669"/>
    <property type="project" value="UniProtKB-KW"/>
</dbReference>
<reference evidence="4" key="1">
    <citation type="journal article" date="2020" name="J. ISSAAS">
        <title>Lactobacilli and other gastrointestinal microbiota of Peromyscus leucopus, reservoir host for agents of Lyme disease and other zoonoses in North America.</title>
        <authorList>
            <person name="Milovic A."/>
            <person name="Bassam K."/>
            <person name="Shao H."/>
            <person name="Chatzistamou I."/>
            <person name="Tufts D.M."/>
            <person name="Diuk-Wasser M."/>
            <person name="Barbour A.G."/>
        </authorList>
    </citation>
    <scope>NUCLEOTIDE SEQUENCE</scope>
    <source>
        <strain evidence="4">LL40</strain>
    </source>
</reference>
<evidence type="ECO:0000259" key="2">
    <source>
        <dbReference type="PROSITE" id="PS50110"/>
    </source>
</evidence>
<dbReference type="Gene3D" id="2.40.50.1020">
    <property type="entry name" value="LytTr DNA-binding domain"/>
    <property type="match status" value="1"/>
</dbReference>
<dbReference type="GO" id="GO:0000156">
    <property type="term" value="F:phosphorelay response regulator activity"/>
    <property type="evidence" value="ECO:0007669"/>
    <property type="project" value="InterPro"/>
</dbReference>
<dbReference type="InterPro" id="IPR046947">
    <property type="entry name" value="LytR-like"/>
</dbReference>
<protein>
    <submittedName>
        <fullName evidence="4">DNA-binding response regulator</fullName>
    </submittedName>
</protein>
<keyword evidence="4" id="KW-0238">DNA-binding</keyword>
<dbReference type="EMBL" id="MN577573">
    <property type="protein sequence ID" value="QGT51237.1"/>
    <property type="molecule type" value="Genomic_DNA"/>
</dbReference>
<dbReference type="PANTHER" id="PTHR37299">
    <property type="entry name" value="TRANSCRIPTIONAL REGULATOR-RELATED"/>
    <property type="match status" value="1"/>
</dbReference>
<dbReference type="Gene3D" id="3.40.50.2300">
    <property type="match status" value="1"/>
</dbReference>
<accession>A0A650EN05</accession>
<evidence type="ECO:0000256" key="1">
    <source>
        <dbReference type="PROSITE-ProRule" id="PRU00169"/>
    </source>
</evidence>
<feature type="domain" description="Response regulatory" evidence="2">
    <location>
        <begin position="3"/>
        <end position="122"/>
    </location>
</feature>
<dbReference type="SUPFAM" id="SSF52172">
    <property type="entry name" value="CheY-like"/>
    <property type="match status" value="1"/>
</dbReference>
<dbReference type="Pfam" id="PF04397">
    <property type="entry name" value="LytTR"/>
    <property type="match status" value="1"/>
</dbReference>
<dbReference type="InterPro" id="IPR011006">
    <property type="entry name" value="CheY-like_superfamily"/>
</dbReference>
<name>A0A650EN05_9FIRM</name>
<dbReference type="InterPro" id="IPR007492">
    <property type="entry name" value="LytTR_DNA-bd_dom"/>
</dbReference>
<dbReference type="PROSITE" id="PS50930">
    <property type="entry name" value="HTH_LYTTR"/>
    <property type="match status" value="1"/>
</dbReference>
<keyword evidence="1" id="KW-0597">Phosphoprotein</keyword>
<dbReference type="InterPro" id="IPR001789">
    <property type="entry name" value="Sig_transdc_resp-reg_receiver"/>
</dbReference>
<feature type="modified residue" description="4-aspartylphosphate" evidence="1">
    <location>
        <position position="58"/>
    </location>
</feature>
<dbReference type="Pfam" id="PF00072">
    <property type="entry name" value="Response_reg"/>
    <property type="match status" value="1"/>
</dbReference>
<feature type="domain" description="HTH LytTR-type" evidence="3">
    <location>
        <begin position="133"/>
        <end position="231"/>
    </location>
</feature>
<organism evidence="4">
    <name type="scientific">uncultured Bacillota bacterium</name>
    <dbReference type="NCBI Taxonomy" id="344338"/>
    <lineage>
        <taxon>Bacteria</taxon>
        <taxon>Bacillati</taxon>
        <taxon>Bacillota</taxon>
        <taxon>environmental samples</taxon>
    </lineage>
</organism>
<evidence type="ECO:0000259" key="3">
    <source>
        <dbReference type="PROSITE" id="PS50930"/>
    </source>
</evidence>
<dbReference type="PANTHER" id="PTHR37299:SF1">
    <property type="entry name" value="STAGE 0 SPORULATION PROTEIN A HOMOLOG"/>
    <property type="match status" value="1"/>
</dbReference>
<dbReference type="SMART" id="SM00850">
    <property type="entry name" value="LytTR"/>
    <property type="match status" value="1"/>
</dbReference>
<sequence>MIKIAICDDDSEIAKNLSTQVQKYFAVWRKEVSIEVFYTASQLMAVHNERVFDFYLLDILLGRNCNGVALAKQIRNLCPSAEIVFITGFDDFRNEAFDIHAFHYLIKPIKFQMICKLFNDYFKRLNACEKPFIIVQQDRKRIKVIQEDIIYVSNKENMAIYHTTHGEVREYKSLKNVLKKLDSRFAQPNSKCIVNLCRMRGMEKNICSMQNGMTFNITRAYGSDFKKKFIDLGMED</sequence>
<dbReference type="SMART" id="SM00448">
    <property type="entry name" value="REC"/>
    <property type="match status" value="1"/>
</dbReference>
<dbReference type="PROSITE" id="PS50110">
    <property type="entry name" value="RESPONSE_REGULATORY"/>
    <property type="match status" value="1"/>
</dbReference>
<dbReference type="AlphaFoldDB" id="A0A650EN05"/>